<keyword evidence="4" id="KW-0547">Nucleotide-binding</keyword>
<dbReference type="GO" id="GO:0005737">
    <property type="term" value="C:cytoplasm"/>
    <property type="evidence" value="ECO:0007669"/>
    <property type="project" value="TreeGrafter"/>
</dbReference>
<dbReference type="PANTHER" id="PTHR22967">
    <property type="entry name" value="SERINE/THREONINE PROTEIN KINASE"/>
    <property type="match status" value="1"/>
</dbReference>
<proteinExistence type="predicted"/>
<feature type="compositionally biased region" description="Basic and acidic residues" evidence="9">
    <location>
        <begin position="1260"/>
        <end position="1269"/>
    </location>
</feature>
<feature type="compositionally biased region" description="Polar residues" evidence="9">
    <location>
        <begin position="551"/>
        <end position="568"/>
    </location>
</feature>
<accession>A0A5M3N6K3</accession>
<dbReference type="SMART" id="SM00220">
    <property type="entry name" value="S_TKc"/>
    <property type="match status" value="1"/>
</dbReference>
<dbReference type="PROSITE" id="PS50011">
    <property type="entry name" value="PROTEIN_KINASE_DOM"/>
    <property type="match status" value="1"/>
</dbReference>
<gene>
    <name evidence="11" type="ORF">CONPUDRAFT_134281</name>
</gene>
<keyword evidence="12" id="KW-1185">Reference proteome</keyword>
<feature type="compositionally biased region" description="Polar residues" evidence="9">
    <location>
        <begin position="588"/>
        <end position="608"/>
    </location>
</feature>
<feature type="compositionally biased region" description="Polar residues" evidence="9">
    <location>
        <begin position="816"/>
        <end position="848"/>
    </location>
</feature>
<feature type="compositionally biased region" description="Polar residues" evidence="9">
    <location>
        <begin position="1140"/>
        <end position="1173"/>
    </location>
</feature>
<organism evidence="11 12">
    <name type="scientific">Coniophora puteana (strain RWD-64-598)</name>
    <name type="common">Brown rot fungus</name>
    <dbReference type="NCBI Taxonomy" id="741705"/>
    <lineage>
        <taxon>Eukaryota</taxon>
        <taxon>Fungi</taxon>
        <taxon>Dikarya</taxon>
        <taxon>Basidiomycota</taxon>
        <taxon>Agaricomycotina</taxon>
        <taxon>Agaricomycetes</taxon>
        <taxon>Agaricomycetidae</taxon>
        <taxon>Boletales</taxon>
        <taxon>Coniophorineae</taxon>
        <taxon>Coniophoraceae</taxon>
        <taxon>Coniophora</taxon>
    </lineage>
</organism>
<feature type="compositionally biased region" description="Low complexity" evidence="9">
    <location>
        <begin position="1022"/>
        <end position="1036"/>
    </location>
</feature>
<dbReference type="OrthoDB" id="2018507at2759"/>
<evidence type="ECO:0000256" key="5">
    <source>
        <dbReference type="ARBA" id="ARBA00022777"/>
    </source>
</evidence>
<evidence type="ECO:0000256" key="9">
    <source>
        <dbReference type="SAM" id="MobiDB-lite"/>
    </source>
</evidence>
<feature type="compositionally biased region" description="Polar residues" evidence="9">
    <location>
        <begin position="659"/>
        <end position="672"/>
    </location>
</feature>
<keyword evidence="3" id="KW-0808">Transferase</keyword>
<evidence type="ECO:0000313" key="11">
    <source>
        <dbReference type="EMBL" id="EIW86946.1"/>
    </source>
</evidence>
<keyword evidence="6" id="KW-0067">ATP-binding</keyword>
<comment type="caution">
    <text evidence="11">The sequence shown here is derived from an EMBL/GenBank/DDBJ whole genome shotgun (WGS) entry which is preliminary data.</text>
</comment>
<dbReference type="KEGG" id="cput:CONPUDRAFT_134281"/>
<protein>
    <recommendedName>
        <fullName evidence="1">non-specific serine/threonine protein kinase</fullName>
        <ecNumber evidence="1">2.7.11.1</ecNumber>
    </recommendedName>
</protein>
<evidence type="ECO:0000256" key="7">
    <source>
        <dbReference type="ARBA" id="ARBA00047899"/>
    </source>
</evidence>
<feature type="compositionally biased region" description="Polar residues" evidence="9">
    <location>
        <begin position="1190"/>
        <end position="1214"/>
    </location>
</feature>
<keyword evidence="2" id="KW-0723">Serine/threonine-protein kinase</keyword>
<dbReference type="GO" id="GO:0007015">
    <property type="term" value="P:actin filament organization"/>
    <property type="evidence" value="ECO:0007669"/>
    <property type="project" value="TreeGrafter"/>
</dbReference>
<keyword evidence="5" id="KW-0418">Kinase</keyword>
<feature type="compositionally biased region" description="Pro residues" evidence="9">
    <location>
        <begin position="569"/>
        <end position="587"/>
    </location>
</feature>
<dbReference type="EMBL" id="JH711573">
    <property type="protein sequence ID" value="EIW86946.1"/>
    <property type="molecule type" value="Genomic_DNA"/>
</dbReference>
<feature type="compositionally biased region" description="Polar residues" evidence="9">
    <location>
        <begin position="777"/>
        <end position="788"/>
    </location>
</feature>
<feature type="compositionally biased region" description="Polar residues" evidence="9">
    <location>
        <begin position="980"/>
        <end position="993"/>
    </location>
</feature>
<evidence type="ECO:0000256" key="3">
    <source>
        <dbReference type="ARBA" id="ARBA00022679"/>
    </source>
</evidence>
<name>A0A5M3N6K3_CONPW</name>
<feature type="region of interest" description="Disordered" evidence="9">
    <location>
        <begin position="487"/>
        <end position="513"/>
    </location>
</feature>
<feature type="region of interest" description="Disordered" evidence="9">
    <location>
        <begin position="527"/>
        <end position="1296"/>
    </location>
</feature>
<evidence type="ECO:0000256" key="6">
    <source>
        <dbReference type="ARBA" id="ARBA00022840"/>
    </source>
</evidence>
<dbReference type="EC" id="2.7.11.1" evidence="1"/>
<evidence type="ECO:0000313" key="12">
    <source>
        <dbReference type="Proteomes" id="UP000053558"/>
    </source>
</evidence>
<dbReference type="Gene3D" id="1.10.510.10">
    <property type="entry name" value="Transferase(Phosphotransferase) domain 1"/>
    <property type="match status" value="1"/>
</dbReference>
<evidence type="ECO:0000259" key="10">
    <source>
        <dbReference type="PROSITE" id="PS50011"/>
    </source>
</evidence>
<feature type="domain" description="Protein kinase" evidence="10">
    <location>
        <begin position="29"/>
        <end position="303"/>
    </location>
</feature>
<dbReference type="GO" id="GO:0004674">
    <property type="term" value="F:protein serine/threonine kinase activity"/>
    <property type="evidence" value="ECO:0007669"/>
    <property type="project" value="UniProtKB-KW"/>
</dbReference>
<feature type="compositionally biased region" description="Low complexity" evidence="9">
    <location>
        <begin position="1215"/>
        <end position="1249"/>
    </location>
</feature>
<dbReference type="OMA" id="PEMIDVH"/>
<dbReference type="GeneID" id="19200589"/>
<evidence type="ECO:0000256" key="8">
    <source>
        <dbReference type="ARBA" id="ARBA00048679"/>
    </source>
</evidence>
<dbReference type="GO" id="GO:0005524">
    <property type="term" value="F:ATP binding"/>
    <property type="evidence" value="ECO:0007669"/>
    <property type="project" value="UniProtKB-KW"/>
</dbReference>
<dbReference type="RefSeq" id="XP_007763588.1">
    <property type="nucleotide sequence ID" value="XM_007765398.1"/>
</dbReference>
<feature type="compositionally biased region" description="Low complexity" evidence="9">
    <location>
        <begin position="720"/>
        <end position="732"/>
    </location>
</feature>
<dbReference type="PANTHER" id="PTHR22967:SF57">
    <property type="entry name" value="AUXILIN, ISOFORM A-RELATED"/>
    <property type="match status" value="1"/>
</dbReference>
<comment type="catalytic activity">
    <reaction evidence="8">
        <text>L-seryl-[protein] + ATP = O-phospho-L-seryl-[protein] + ADP + H(+)</text>
        <dbReference type="Rhea" id="RHEA:17989"/>
        <dbReference type="Rhea" id="RHEA-COMP:9863"/>
        <dbReference type="Rhea" id="RHEA-COMP:11604"/>
        <dbReference type="ChEBI" id="CHEBI:15378"/>
        <dbReference type="ChEBI" id="CHEBI:29999"/>
        <dbReference type="ChEBI" id="CHEBI:30616"/>
        <dbReference type="ChEBI" id="CHEBI:83421"/>
        <dbReference type="ChEBI" id="CHEBI:456216"/>
        <dbReference type="EC" id="2.7.11.1"/>
    </reaction>
</comment>
<feature type="region of interest" description="Disordered" evidence="9">
    <location>
        <begin position="428"/>
        <end position="468"/>
    </location>
</feature>
<dbReference type="SUPFAM" id="SSF56112">
    <property type="entry name" value="Protein kinase-like (PK-like)"/>
    <property type="match status" value="1"/>
</dbReference>
<dbReference type="InterPro" id="IPR000719">
    <property type="entry name" value="Prot_kinase_dom"/>
</dbReference>
<evidence type="ECO:0000256" key="1">
    <source>
        <dbReference type="ARBA" id="ARBA00012513"/>
    </source>
</evidence>
<feature type="compositionally biased region" description="Low complexity" evidence="9">
    <location>
        <begin position="379"/>
        <end position="389"/>
    </location>
</feature>
<dbReference type="Proteomes" id="UP000053558">
    <property type="component" value="Unassembled WGS sequence"/>
</dbReference>
<feature type="compositionally biased region" description="Basic and acidic residues" evidence="9">
    <location>
        <begin position="697"/>
        <end position="710"/>
    </location>
</feature>
<dbReference type="GO" id="GO:0000147">
    <property type="term" value="P:actin cortical patch assembly"/>
    <property type="evidence" value="ECO:0007669"/>
    <property type="project" value="TreeGrafter"/>
</dbReference>
<evidence type="ECO:0000256" key="2">
    <source>
        <dbReference type="ARBA" id="ARBA00022527"/>
    </source>
</evidence>
<reference evidence="12" key="1">
    <citation type="journal article" date="2012" name="Science">
        <title>The Paleozoic origin of enzymatic lignin decomposition reconstructed from 31 fungal genomes.</title>
        <authorList>
            <person name="Floudas D."/>
            <person name="Binder M."/>
            <person name="Riley R."/>
            <person name="Barry K."/>
            <person name="Blanchette R.A."/>
            <person name="Henrissat B."/>
            <person name="Martinez A.T."/>
            <person name="Otillar R."/>
            <person name="Spatafora J.W."/>
            <person name="Yadav J.S."/>
            <person name="Aerts A."/>
            <person name="Benoit I."/>
            <person name="Boyd A."/>
            <person name="Carlson A."/>
            <person name="Copeland A."/>
            <person name="Coutinho P.M."/>
            <person name="de Vries R.P."/>
            <person name="Ferreira P."/>
            <person name="Findley K."/>
            <person name="Foster B."/>
            <person name="Gaskell J."/>
            <person name="Glotzer D."/>
            <person name="Gorecki P."/>
            <person name="Heitman J."/>
            <person name="Hesse C."/>
            <person name="Hori C."/>
            <person name="Igarashi K."/>
            <person name="Jurgens J.A."/>
            <person name="Kallen N."/>
            <person name="Kersten P."/>
            <person name="Kohler A."/>
            <person name="Kuees U."/>
            <person name="Kumar T.K.A."/>
            <person name="Kuo A."/>
            <person name="LaButti K."/>
            <person name="Larrondo L.F."/>
            <person name="Lindquist E."/>
            <person name="Ling A."/>
            <person name="Lombard V."/>
            <person name="Lucas S."/>
            <person name="Lundell T."/>
            <person name="Martin R."/>
            <person name="McLaughlin D.J."/>
            <person name="Morgenstern I."/>
            <person name="Morin E."/>
            <person name="Murat C."/>
            <person name="Nagy L.G."/>
            <person name="Nolan M."/>
            <person name="Ohm R.A."/>
            <person name="Patyshakuliyeva A."/>
            <person name="Rokas A."/>
            <person name="Ruiz-Duenas F.J."/>
            <person name="Sabat G."/>
            <person name="Salamov A."/>
            <person name="Samejima M."/>
            <person name="Schmutz J."/>
            <person name="Slot J.C."/>
            <person name="St John F."/>
            <person name="Stenlid J."/>
            <person name="Sun H."/>
            <person name="Sun S."/>
            <person name="Syed K."/>
            <person name="Tsang A."/>
            <person name="Wiebenga A."/>
            <person name="Young D."/>
            <person name="Pisabarro A."/>
            <person name="Eastwood D.C."/>
            <person name="Martin F."/>
            <person name="Cullen D."/>
            <person name="Grigoriev I.V."/>
            <person name="Hibbett D.S."/>
        </authorList>
    </citation>
    <scope>NUCLEOTIDE SEQUENCE [LARGE SCALE GENOMIC DNA]</scope>
    <source>
        <strain evidence="12">RWD-64-598 SS2</strain>
    </source>
</reference>
<comment type="catalytic activity">
    <reaction evidence="7">
        <text>L-threonyl-[protein] + ATP = O-phospho-L-threonyl-[protein] + ADP + H(+)</text>
        <dbReference type="Rhea" id="RHEA:46608"/>
        <dbReference type="Rhea" id="RHEA-COMP:11060"/>
        <dbReference type="Rhea" id="RHEA-COMP:11605"/>
        <dbReference type="ChEBI" id="CHEBI:15378"/>
        <dbReference type="ChEBI" id="CHEBI:30013"/>
        <dbReference type="ChEBI" id="CHEBI:30616"/>
        <dbReference type="ChEBI" id="CHEBI:61977"/>
        <dbReference type="ChEBI" id="CHEBI:456216"/>
        <dbReference type="EC" id="2.7.11.1"/>
    </reaction>
</comment>
<sequence length="1296" mass="139083">MQQHAQYNATQSKGPLVPGQTISVNKYTVQVERYLSQGGFSFVYLVRTPTPVYNTTHHVLKRIAVANETMLNEVRKEVDIMRILKGHPNIVYLIDAAWHKLQNGTFEVFILMEFCPGGGIIDMMNRRLRERLTEQEILQIFVDVCEGVAAMHNLRPSLLHRDLKVENILQSHNSFKLCDFGSATPVSSRPPSNTAEIRALEADLNRHTTLQYRAPEMIDLFLRRPVDEKSDVWALGVLLYKLCYYTTPFEEHGPLAILNVQYRTPPYPVYSPQMNALIASMLREHGSHRPSVFELLNQVHQLRGTKSRFTYNAPVPKPISPRAVDPNANPLDNLVAYRPSQPKASPGAAGTGVQARDKVLEAIAPMRRGRPPAVQGDKSAPSSRAPSPSKGKEKITPPQGQRDLLSDNFSPEDDRAWRDVNLSAGMANAAVKGQKSGGVVDKGRSSTMDEPWRIDSQTPGAKSGDGKAMPSNAFGDNFGEKLWNTYDDGQLGGANGGVSKPAPPAEGSRNTKVVVTKGKAKDAFEGLGLSSSKNAPAPTLGEARKLRTGLVTPSSSSGMNRATVTPSPSLAPKPTPAPAMHPTPSPRPETSQPLSSSWKSIHAVSSTGPKPPPSPNPKSYDVGAENRFPSLEELDATFNATSLSPGSAPPVHRPPQADLGQTQSFKSGSSALSAHRPKPAIPVSGVRSQQVTGVAMRESKEDAERPRRLPVEGTGNGQDIGSSSAAGISSISPQPKRASYRPVSRPALSRRHRSSISIKPKPQRTGDSIPISPAAMQPSSVGNAQSRAQDWLTGDDDGLGPPVQDAQGRETPILRQFTNKRSSFIEESTVHIQSPQEAVTTSAQEQPISPSPTKKTSSSRRADAKTIAPLQVRERTTSSRPLYQPPASQTNGPDKMLSSSDEDDGPEDVAPYNFNESHEKRGHRGRQSSVHDLVDLWGGGVVQTKERPRESLHSPAVQGFGDVGSSLQKSKSIVPPQVAKQRTSSPPRVQPQASGVRPAMDPPVSSSSSRRQPTSGHGRRGSVVPSPAEPVSPSSSSRHRPQSMYAFPMNKATSEGRLEPPSSPGLSVPETPRRMASRRTSISDMVQRFEGNVAPTAVNRTGISPQHSSPKPSSLSKPSYLTPSNTHEQRHVTSPPYTPSSPLVSKFGSSNSIQGVAASTTGQGRHFVSSTPSGAPRPIPSDAPGRKRTMSQGPSALSGLPSTSLTKTMPSSREPSSGLDGLPSSSSFPSYKSPSPTEDSSGSSSPERPYQGVGKLIDQWQRKTVDPDQSRGPPPRRGGFVAKRAGLVSGGGGRGA</sequence>
<dbReference type="Pfam" id="PF00069">
    <property type="entry name" value="Pkinase"/>
    <property type="match status" value="1"/>
</dbReference>
<dbReference type="InterPro" id="IPR011009">
    <property type="entry name" value="Kinase-like_dom_sf"/>
</dbReference>
<feature type="region of interest" description="Disordered" evidence="9">
    <location>
        <begin position="313"/>
        <end position="414"/>
    </location>
</feature>
<feature type="compositionally biased region" description="Polar residues" evidence="9">
    <location>
        <begin position="878"/>
        <end position="892"/>
    </location>
</feature>
<evidence type="ECO:0000256" key="4">
    <source>
        <dbReference type="ARBA" id="ARBA00022741"/>
    </source>
</evidence>
<feature type="compositionally biased region" description="Low complexity" evidence="9">
    <location>
        <begin position="1104"/>
        <end position="1124"/>
    </location>
</feature>